<dbReference type="EMBL" id="JAQONE010000025">
    <property type="protein sequence ID" value="MDC2830458.1"/>
    <property type="molecule type" value="Genomic_DNA"/>
</dbReference>
<sequence length="269" mass="30610">MKTITWQDIIRTLNSDVCLYELGQKWGNEFLTADQRAAMIRQHQTELLDLQKELAELTELPLPSSATLIGIFMARCVIAGLTEQNPEPGDELLLVSYQDQASQFGTHWEVEIYDPTAEEKTLGVSELSYAEILGMKVAIDEDADFLSGLAALFSEITQTGLYDWERNAVIYQRTAAQQAMESAMYEFMEQTQQIAHFLDQYVTAHPDDSQLPDEIALFWPLTTGIMAPLDADDPDSPMISTMKQDSQLLARFKLRFGREFREFIKNHQI</sequence>
<protein>
    <submittedName>
        <fullName evidence="1">Uncharacterized protein</fullName>
    </submittedName>
</protein>
<proteinExistence type="predicted"/>
<comment type="caution">
    <text evidence="1">The sequence shown here is derived from an EMBL/GenBank/DDBJ whole genome shotgun (WGS) entry which is preliminary data.</text>
</comment>
<organism evidence="1 2">
    <name type="scientific">Limosilactobacillus mucosae</name>
    <name type="common">Lactobacillus mucosae</name>
    <dbReference type="NCBI Taxonomy" id="97478"/>
    <lineage>
        <taxon>Bacteria</taxon>
        <taxon>Bacillati</taxon>
        <taxon>Bacillota</taxon>
        <taxon>Bacilli</taxon>
        <taxon>Lactobacillales</taxon>
        <taxon>Lactobacillaceae</taxon>
        <taxon>Limosilactobacillus</taxon>
    </lineage>
</organism>
<dbReference type="Proteomes" id="UP001220670">
    <property type="component" value="Unassembled WGS sequence"/>
</dbReference>
<evidence type="ECO:0000313" key="1">
    <source>
        <dbReference type="EMBL" id="MDC2830458.1"/>
    </source>
</evidence>
<gene>
    <name evidence="1" type="ORF">PO250_09155</name>
</gene>
<dbReference type="RefSeq" id="WP_169461393.1">
    <property type="nucleotide sequence ID" value="NZ_JAQOMV010000005.1"/>
</dbReference>
<name>A0AAJ1MCF3_LIMMU</name>
<evidence type="ECO:0000313" key="2">
    <source>
        <dbReference type="Proteomes" id="UP001220670"/>
    </source>
</evidence>
<dbReference type="AlphaFoldDB" id="A0AAJ1MCF3"/>
<reference evidence="1" key="1">
    <citation type="submission" date="2023-01" db="EMBL/GenBank/DDBJ databases">
        <title>Genome analysis of 13 Lactobacillus isolated from gut of wild boar.</title>
        <authorList>
            <person name="Papp P."/>
            <person name="Libisch B."/>
            <person name="Nagy T."/>
            <person name="Olasz F."/>
        </authorList>
    </citation>
    <scope>NUCLEOTIDE SEQUENCE</scope>
    <source>
        <strain evidence="1">F146</strain>
    </source>
</reference>
<accession>A0AAJ1MCF3</accession>